<dbReference type="EMBL" id="JAFLWI010000008">
    <property type="protein sequence ID" value="MBO0482056.1"/>
    <property type="molecule type" value="Genomic_DNA"/>
</dbReference>
<gene>
    <name evidence="1" type="ORF">JZO71_06980</name>
</gene>
<dbReference type="Pfam" id="PF08820">
    <property type="entry name" value="DUF1803"/>
    <property type="match status" value="1"/>
</dbReference>
<reference evidence="1 2" key="1">
    <citation type="submission" date="2021-03" db="EMBL/GenBank/DDBJ databases">
        <title>Enterococcal diversity collection.</title>
        <authorList>
            <person name="Gilmore M.S."/>
            <person name="Schwartzman J."/>
            <person name="Van Tyne D."/>
            <person name="Martin M."/>
            <person name="Earl A.M."/>
            <person name="Manson A.L."/>
            <person name="Straub T."/>
            <person name="Salamzade R."/>
            <person name="Saavedra J."/>
            <person name="Lebreton F."/>
            <person name="Prichula J."/>
            <person name="Schaufler K."/>
            <person name="Gaca A."/>
            <person name="Sgardioli B."/>
            <person name="Wagenaar J."/>
            <person name="Strong T."/>
        </authorList>
    </citation>
    <scope>NUCLEOTIDE SEQUENCE [LARGE SCALE GENOMIC DNA]</scope>
    <source>
        <strain evidence="1 2">MSG2901</strain>
    </source>
</reference>
<keyword evidence="2" id="KW-1185">Reference proteome</keyword>
<dbReference type="Proteomes" id="UP000664832">
    <property type="component" value="Unassembled WGS sequence"/>
</dbReference>
<evidence type="ECO:0000313" key="1">
    <source>
        <dbReference type="EMBL" id="MBO0482056.1"/>
    </source>
</evidence>
<accession>A0ABS3I2Q4</accession>
<dbReference type="InterPro" id="IPR014924">
    <property type="entry name" value="DUF1803"/>
</dbReference>
<protein>
    <submittedName>
        <fullName evidence="1">DUF1803 domain-containing protein</fullName>
    </submittedName>
</protein>
<proteinExistence type="predicted"/>
<comment type="caution">
    <text evidence="1">The sequence shown here is derived from an EMBL/GenBank/DDBJ whole genome shotgun (WGS) entry which is preliminary data.</text>
</comment>
<evidence type="ECO:0000313" key="2">
    <source>
        <dbReference type="Proteomes" id="UP000664832"/>
    </source>
</evidence>
<organism evidence="1 2">
    <name type="scientific">Candidatus Enterococcus courvalinii</name>
    <dbReference type="NCBI Taxonomy" id="2815329"/>
    <lineage>
        <taxon>Bacteria</taxon>
        <taxon>Bacillati</taxon>
        <taxon>Bacillota</taxon>
        <taxon>Bacilli</taxon>
        <taxon>Lactobacillales</taxon>
        <taxon>Enterococcaceae</taxon>
        <taxon>Enterococcus</taxon>
    </lineage>
</organism>
<sequence length="289" mass="33760">MNYFYSPKNKVYQKLVADPLFSPVVVYLSGQPEPVILRELKKVFPQRKFEHFLDQLIEAGLVKREQRRYELSFPIFTEEEANYQEIIASQAQRLSEQLAKLSQDEQQFILGETLWTTCFEEDSKVFYGYKGETEETTQKTIAGNEAYQFVSISTTKNFPVTLANYFFVQKNKPTQFPDFLPLATLLGDVNEAYYFDQVEVIIERIRLNKFKNRRPNIFLESLIETKTIQSEPTFELLLPVLENEKELSDVQFTELGSLTESEAAFVHRRMYEEVKHALGLTAYSYIKAK</sequence>
<dbReference type="RefSeq" id="WP_206898811.1">
    <property type="nucleotide sequence ID" value="NZ_JAFLWI010000008.1"/>
</dbReference>
<name>A0ABS3I2Q4_9ENTE</name>